<reference evidence="3" key="1">
    <citation type="submission" date="2020-05" db="UniProtKB">
        <authorList>
            <consortium name="EnsemblMetazoa"/>
        </authorList>
    </citation>
    <scope>IDENTIFICATION</scope>
    <source>
        <strain evidence="3">Jacobina</strain>
    </source>
</reference>
<evidence type="ECO:0000256" key="2">
    <source>
        <dbReference type="SAM" id="Phobius"/>
    </source>
</evidence>
<dbReference type="AlphaFoldDB" id="A0A1B0EUK3"/>
<dbReference type="VEuPathDB" id="VectorBase:LLOJ004485"/>
<feature type="region of interest" description="Disordered" evidence="1">
    <location>
        <begin position="570"/>
        <end position="619"/>
    </location>
</feature>
<feature type="compositionally biased region" description="Pro residues" evidence="1">
    <location>
        <begin position="19"/>
        <end position="37"/>
    </location>
</feature>
<evidence type="ECO:0000313" key="4">
    <source>
        <dbReference type="Proteomes" id="UP000092461"/>
    </source>
</evidence>
<evidence type="ECO:0000313" key="3">
    <source>
        <dbReference type="EnsemblMetazoa" id="LLOJ004485-PA"/>
    </source>
</evidence>
<keyword evidence="4" id="KW-1185">Reference proteome</keyword>
<dbReference type="EMBL" id="AJWK01014045">
    <property type="status" value="NOT_ANNOTATED_CDS"/>
    <property type="molecule type" value="Genomic_DNA"/>
</dbReference>
<organism evidence="3 4">
    <name type="scientific">Lutzomyia longipalpis</name>
    <name type="common">Sand fly</name>
    <dbReference type="NCBI Taxonomy" id="7200"/>
    <lineage>
        <taxon>Eukaryota</taxon>
        <taxon>Metazoa</taxon>
        <taxon>Ecdysozoa</taxon>
        <taxon>Arthropoda</taxon>
        <taxon>Hexapoda</taxon>
        <taxon>Insecta</taxon>
        <taxon>Pterygota</taxon>
        <taxon>Neoptera</taxon>
        <taxon>Endopterygota</taxon>
        <taxon>Diptera</taxon>
        <taxon>Nematocera</taxon>
        <taxon>Psychodoidea</taxon>
        <taxon>Psychodidae</taxon>
        <taxon>Lutzomyia</taxon>
        <taxon>Lutzomyia</taxon>
    </lineage>
</organism>
<feature type="transmembrane region" description="Helical" evidence="2">
    <location>
        <begin position="311"/>
        <end position="336"/>
    </location>
</feature>
<protein>
    <submittedName>
        <fullName evidence="3">Uncharacterized protein</fullName>
    </submittedName>
</protein>
<dbReference type="EMBL" id="AJWK01014046">
    <property type="status" value="NOT_ANNOTATED_CDS"/>
    <property type="molecule type" value="Genomic_DNA"/>
</dbReference>
<dbReference type="EnsemblMetazoa" id="LLOJ004485-RA">
    <property type="protein sequence ID" value="LLOJ004485-PA"/>
    <property type="gene ID" value="LLOJ004485"/>
</dbReference>
<dbReference type="Proteomes" id="UP000092461">
    <property type="component" value="Unassembled WGS sequence"/>
</dbReference>
<sequence length="648" mass="71186">MTDELFFPILVDRGDGTTTPPPPPPPKVAQDVPPTPPQNAVNRDKGDTPIDRDSDTFFYISNTEVKVLESVPTPDTHKEINFFPEIYEEDVFIDFSNKNHSHRGMASDKLEEDIILSPLNFDPMPKTMQKHPYNDYGKLTNYNRNNNYASRDDATLEHNTSDESNLSISYIGESFIEIKESTTEMDSNNLISPLNSDVIIQPVAMPEVPFGIGVPIIGELPPQIELMPPADVPHEHQLHHDFDIDLRDTSHVFAHPGDYLVKNPSISAEVPILESSTASPIKRNGSQAATGQTPFVDDGDLDTSMSDLQTLFTACLATLTLLMVVLVIVFGVRYLWRKYRPDQLAVNGLIADSSTDPLAIKSRTLSTDELKSADSEYTINRSSDTLESTADQIRNTCNGAAPSSALAAKSNHTGANGSVITMTLKNNHLIVETEERNYTINRSSDTLESTADQIRNTCNGAAPSSALAAKSNHTGANGSVITMTLKNNHLIVETEERNDISRDARETKMHYSPSEKDGVFVVEVARGADSTGLAEEFSKNSEDILQKSNIEFTGPGVDQEPLIKIKTDMSDHQEVQIHDPPPPEKTPSDSDDGKNEKLLNHSKTGLTQSVLSMSSSNGSNKDYCYGSQEAYTVDSKGYKGILSAIWEK</sequence>
<feature type="compositionally biased region" description="Basic and acidic residues" evidence="1">
    <location>
        <begin position="586"/>
        <end position="599"/>
    </location>
</feature>
<feature type="region of interest" description="Disordered" evidence="1">
    <location>
        <begin position="9"/>
        <end position="52"/>
    </location>
</feature>
<name>A0A1B0EUK3_LUTLO</name>
<proteinExistence type="predicted"/>
<accession>A0A1B0EUK3</accession>
<dbReference type="VEuPathDB" id="VectorBase:LLONM1_010877"/>
<keyword evidence="2" id="KW-0812">Transmembrane</keyword>
<evidence type="ECO:0000256" key="1">
    <source>
        <dbReference type="SAM" id="MobiDB-lite"/>
    </source>
</evidence>
<feature type="compositionally biased region" description="Low complexity" evidence="1">
    <location>
        <begin position="609"/>
        <end position="619"/>
    </location>
</feature>
<keyword evidence="2" id="KW-1133">Transmembrane helix</keyword>
<keyword evidence="2" id="KW-0472">Membrane</keyword>
<feature type="compositionally biased region" description="Basic and acidic residues" evidence="1">
    <location>
        <begin position="42"/>
        <end position="52"/>
    </location>
</feature>